<dbReference type="PANTHER" id="PTHR33317:SF4">
    <property type="entry name" value="POLYNUCLEOTIDYL TRANSFERASE, RIBONUCLEASE H-LIKE SUPERFAMILY PROTEIN"/>
    <property type="match status" value="1"/>
</dbReference>
<protein>
    <recommendedName>
        <fullName evidence="5">Putative pre-16S rRNA nuclease</fullName>
        <ecNumber evidence="5">3.1.-.-</ecNumber>
    </recommendedName>
</protein>
<gene>
    <name evidence="7" type="ORF">HMPREF1555_01647</name>
</gene>
<evidence type="ECO:0000256" key="2">
    <source>
        <dbReference type="ARBA" id="ARBA00022517"/>
    </source>
</evidence>
<dbReference type="HAMAP" id="MF_00651">
    <property type="entry name" value="Nuclease_YqgF"/>
    <property type="match status" value="1"/>
</dbReference>
<dbReference type="InterPro" id="IPR012337">
    <property type="entry name" value="RNaseH-like_sf"/>
</dbReference>
<evidence type="ECO:0000256" key="3">
    <source>
        <dbReference type="ARBA" id="ARBA00022722"/>
    </source>
</evidence>
<evidence type="ECO:0000256" key="1">
    <source>
        <dbReference type="ARBA" id="ARBA00022490"/>
    </source>
</evidence>
<sequence>MVLKKVAREFFRFGSGMKKFSRQKEKVLARVFRNCGSAIRVFAARVFHVWGMRIRSQRELKGMELALVSYFCTDMGRILAIDYGRKRTGLAVTDPLKIIPGGLTTVPTHTLLDFLRDYVSREPVERFVLGLPRRMNYEESESMTYIRPFAVKLAQAFPSIPITYVDERFTSRMAQRTILEAGIGKMKRRDKALVDEVSAVIILQSYLDNPDR</sequence>
<dbReference type="InterPro" id="IPR005227">
    <property type="entry name" value="YqgF"/>
</dbReference>
<dbReference type="GO" id="GO:0005829">
    <property type="term" value="C:cytosol"/>
    <property type="evidence" value="ECO:0007669"/>
    <property type="project" value="TreeGrafter"/>
</dbReference>
<dbReference type="Proteomes" id="UP000016630">
    <property type="component" value="Unassembled WGS sequence"/>
</dbReference>
<dbReference type="Pfam" id="PF03652">
    <property type="entry name" value="RuvX"/>
    <property type="match status" value="1"/>
</dbReference>
<keyword evidence="1 5" id="KW-0963">Cytoplasm</keyword>
<evidence type="ECO:0000259" key="6">
    <source>
        <dbReference type="SMART" id="SM00732"/>
    </source>
</evidence>
<evidence type="ECO:0000256" key="5">
    <source>
        <dbReference type="HAMAP-Rule" id="MF_00651"/>
    </source>
</evidence>
<organism evidence="7 8">
    <name type="scientific">Porphyromonas gingivalis F0570</name>
    <dbReference type="NCBI Taxonomy" id="1227271"/>
    <lineage>
        <taxon>Bacteria</taxon>
        <taxon>Pseudomonadati</taxon>
        <taxon>Bacteroidota</taxon>
        <taxon>Bacteroidia</taxon>
        <taxon>Bacteroidales</taxon>
        <taxon>Porphyromonadaceae</taxon>
        <taxon>Porphyromonas</taxon>
    </lineage>
</organism>
<dbReference type="Gene3D" id="3.30.420.140">
    <property type="entry name" value="YqgF/RNase H-like domain"/>
    <property type="match status" value="1"/>
</dbReference>
<comment type="caution">
    <text evidence="7">The sequence shown here is derived from an EMBL/GenBank/DDBJ whole genome shotgun (WGS) entry which is preliminary data.</text>
</comment>
<keyword evidence="4 5" id="KW-0378">Hydrolase</keyword>
<dbReference type="AlphaFoldDB" id="A0A0E2LPE7"/>
<accession>A0A0E2LPE7</accession>
<comment type="similarity">
    <text evidence="5">Belongs to the YqgF HJR family.</text>
</comment>
<proteinExistence type="inferred from homology"/>
<keyword evidence="2 5" id="KW-0690">Ribosome biogenesis</keyword>
<dbReference type="SMART" id="SM00732">
    <property type="entry name" value="YqgFc"/>
    <property type="match status" value="1"/>
</dbReference>
<dbReference type="EC" id="3.1.-.-" evidence="5"/>
<dbReference type="InterPro" id="IPR037027">
    <property type="entry name" value="YqgF/RNaseH-like_dom_sf"/>
</dbReference>
<dbReference type="PATRIC" id="fig|1227271.3.peg.1432"/>
<dbReference type="GO" id="GO:0000967">
    <property type="term" value="P:rRNA 5'-end processing"/>
    <property type="evidence" value="ECO:0007669"/>
    <property type="project" value="UniProtKB-UniRule"/>
</dbReference>
<evidence type="ECO:0000313" key="7">
    <source>
        <dbReference type="EMBL" id="ERJ64935.1"/>
    </source>
</evidence>
<dbReference type="EMBL" id="AWUW01000119">
    <property type="protein sequence ID" value="ERJ64935.1"/>
    <property type="molecule type" value="Genomic_DNA"/>
</dbReference>
<dbReference type="PANTHER" id="PTHR33317">
    <property type="entry name" value="POLYNUCLEOTIDYL TRANSFERASE, RIBONUCLEASE H-LIKE SUPERFAMILY PROTEIN"/>
    <property type="match status" value="1"/>
</dbReference>
<dbReference type="HOGENOM" id="CLU_1287914_0_0_10"/>
<dbReference type="GO" id="GO:0016788">
    <property type="term" value="F:hydrolase activity, acting on ester bonds"/>
    <property type="evidence" value="ECO:0007669"/>
    <property type="project" value="UniProtKB-UniRule"/>
</dbReference>
<dbReference type="SUPFAM" id="SSF53098">
    <property type="entry name" value="Ribonuclease H-like"/>
    <property type="match status" value="1"/>
</dbReference>
<dbReference type="GO" id="GO:0004518">
    <property type="term" value="F:nuclease activity"/>
    <property type="evidence" value="ECO:0007669"/>
    <property type="project" value="UniProtKB-KW"/>
</dbReference>
<feature type="domain" description="YqgF/RNase H-like" evidence="6">
    <location>
        <begin position="76"/>
        <end position="174"/>
    </location>
</feature>
<keyword evidence="3 5" id="KW-0540">Nuclease</keyword>
<dbReference type="CDD" id="cd16964">
    <property type="entry name" value="YqgF"/>
    <property type="match status" value="1"/>
</dbReference>
<dbReference type="NCBIfam" id="TIGR00250">
    <property type="entry name" value="RNAse_H_YqgF"/>
    <property type="match status" value="1"/>
</dbReference>
<evidence type="ECO:0000313" key="8">
    <source>
        <dbReference type="Proteomes" id="UP000016630"/>
    </source>
</evidence>
<evidence type="ECO:0000256" key="4">
    <source>
        <dbReference type="ARBA" id="ARBA00022801"/>
    </source>
</evidence>
<reference evidence="7 8" key="1">
    <citation type="submission" date="2013-06" db="EMBL/GenBank/DDBJ databases">
        <authorList>
            <person name="Weinstock G."/>
            <person name="Sodergren E."/>
            <person name="Lobos E.A."/>
            <person name="Fulton L."/>
            <person name="Fulton R."/>
            <person name="Courtney L."/>
            <person name="Fronick C."/>
            <person name="O'Laughlin M."/>
            <person name="Godfrey J."/>
            <person name="Wilson R.M."/>
            <person name="Miner T."/>
            <person name="Farmer C."/>
            <person name="Delehaunty K."/>
            <person name="Cordes M."/>
            <person name="Minx P."/>
            <person name="Tomlinson C."/>
            <person name="Chen J."/>
            <person name="Wollam A."/>
            <person name="Pepin K.H."/>
            <person name="Bhonagiri V."/>
            <person name="Zhang X."/>
            <person name="Warren W."/>
            <person name="Mitreva M."/>
            <person name="Mardis E.R."/>
            <person name="Wilson R.K."/>
        </authorList>
    </citation>
    <scope>NUCLEOTIDE SEQUENCE [LARGE SCALE GENOMIC DNA]</scope>
    <source>
        <strain evidence="7 8">F0570</strain>
    </source>
</reference>
<name>A0A0E2LPE7_PORGN</name>
<comment type="subcellular location">
    <subcellularLocation>
        <location evidence="5">Cytoplasm</location>
    </subcellularLocation>
</comment>
<comment type="function">
    <text evidence="5">Could be a nuclease involved in processing of the 5'-end of pre-16S rRNA.</text>
</comment>
<dbReference type="InterPro" id="IPR006641">
    <property type="entry name" value="YqgF/RNaseH-like_dom"/>
</dbReference>